<dbReference type="AlphaFoldDB" id="A0A1L7XVA9"/>
<dbReference type="InterPro" id="IPR050216">
    <property type="entry name" value="LRR_domain-containing"/>
</dbReference>
<dbReference type="PANTHER" id="PTHR48051:SF1">
    <property type="entry name" value="RAS SUPPRESSOR PROTEIN 1"/>
    <property type="match status" value="1"/>
</dbReference>
<keyword evidence="2" id="KW-0677">Repeat</keyword>
<sequence>MKPFSSSVSLFITFNHEMSDPLSIAVAVASLVATAAKLLNAVNSYRSQYNLQDLSAISIRVQCDCILVALAQIQAVLQCNQQVAARLMCEDNFSGQRLKDVLGACELTFAVLVGRLSKLTGTLDNGGGLLSRREKIERLWKESEIMELSQNISRISDGLNLLLTAFNMKSQLEVQRVFTTSRASILLDRLADDASSIFLSDCNASYISETMALREQDPMSHTEIDPKDFSFDQEVLMTPAYRKVQISHPRSRESPASPEPFSGQNAPNRGHAAKAISRKPVPPRCKIAATHTNETSQIMSQESTLVMDGNSKAAITSCQPVVQLGMSGPTSKIYQILPIFHTTELVSLEPDAALQTNPVEVEEALQVTLPVTRMTESDDGAGESGLEPSEQTVKSNDTIECPGITQEVAFPLGHFNEPTLASDQEYPSHLEQPSKKVTLWDLMPEFSRPPSKDSSAQLVPLSHHRYKVHVTPIETNISHMGLTDLTDDAVNLVQDTIKSLFLYGNSLSALPKSITMCRNLTYLNLKENSLEKFPPEICAIRSLKTLHVSQNTITKLPSDFSNLHNLEVLDIATNCLQHLSHFLAMMNKLTIIYAQNNPFTDPSLNEWQQKCSYGGSADYSKAVTQELKALLNVSQLPTTMYSLPILPFQNNEMIDGLDFELAFLPWLRTEHIFENVIGLAL</sequence>
<dbReference type="OrthoDB" id="5365701at2759"/>
<dbReference type="PANTHER" id="PTHR48051">
    <property type="match status" value="1"/>
</dbReference>
<dbReference type="Pfam" id="PF23598">
    <property type="entry name" value="LRR_14"/>
    <property type="match status" value="1"/>
</dbReference>
<dbReference type="Gene3D" id="3.80.10.10">
    <property type="entry name" value="Ribonuclease Inhibitor"/>
    <property type="match status" value="1"/>
</dbReference>
<organism evidence="5 6">
    <name type="scientific">Phialocephala subalpina</name>
    <dbReference type="NCBI Taxonomy" id="576137"/>
    <lineage>
        <taxon>Eukaryota</taxon>
        <taxon>Fungi</taxon>
        <taxon>Dikarya</taxon>
        <taxon>Ascomycota</taxon>
        <taxon>Pezizomycotina</taxon>
        <taxon>Leotiomycetes</taxon>
        <taxon>Helotiales</taxon>
        <taxon>Mollisiaceae</taxon>
        <taxon>Phialocephala</taxon>
        <taxon>Phialocephala fortinii species complex</taxon>
    </lineage>
</organism>
<dbReference type="STRING" id="576137.A0A1L7XVA9"/>
<evidence type="ECO:0000313" key="6">
    <source>
        <dbReference type="Proteomes" id="UP000184330"/>
    </source>
</evidence>
<feature type="domain" description="Disease resistance R13L4/SHOC-2-like LRR" evidence="4">
    <location>
        <begin position="498"/>
        <end position="590"/>
    </location>
</feature>
<proteinExistence type="predicted"/>
<dbReference type="PROSITE" id="PS51450">
    <property type="entry name" value="LRR"/>
    <property type="match status" value="1"/>
</dbReference>
<protein>
    <recommendedName>
        <fullName evidence="4">Disease resistance R13L4/SHOC-2-like LRR domain-containing protein</fullName>
    </recommendedName>
</protein>
<dbReference type="GO" id="GO:0005737">
    <property type="term" value="C:cytoplasm"/>
    <property type="evidence" value="ECO:0007669"/>
    <property type="project" value="TreeGrafter"/>
</dbReference>
<feature type="region of interest" description="Disordered" evidence="3">
    <location>
        <begin position="375"/>
        <end position="395"/>
    </location>
</feature>
<dbReference type="Proteomes" id="UP000184330">
    <property type="component" value="Unassembled WGS sequence"/>
</dbReference>
<dbReference type="InterPro" id="IPR055414">
    <property type="entry name" value="LRR_R13L4/SHOC2-like"/>
</dbReference>
<dbReference type="InterPro" id="IPR001611">
    <property type="entry name" value="Leu-rich_rpt"/>
</dbReference>
<dbReference type="EMBL" id="FJOG01000063">
    <property type="protein sequence ID" value="CZR68984.1"/>
    <property type="molecule type" value="Genomic_DNA"/>
</dbReference>
<evidence type="ECO:0000256" key="2">
    <source>
        <dbReference type="ARBA" id="ARBA00022737"/>
    </source>
</evidence>
<evidence type="ECO:0000259" key="4">
    <source>
        <dbReference type="Pfam" id="PF23598"/>
    </source>
</evidence>
<gene>
    <name evidence="5" type="ORF">PAC_18885</name>
</gene>
<evidence type="ECO:0000256" key="1">
    <source>
        <dbReference type="ARBA" id="ARBA00022614"/>
    </source>
</evidence>
<dbReference type="SUPFAM" id="SSF52075">
    <property type="entry name" value="Outer arm dynein light chain 1"/>
    <property type="match status" value="1"/>
</dbReference>
<keyword evidence="1" id="KW-0433">Leucine-rich repeat</keyword>
<reference evidence="5 6" key="1">
    <citation type="submission" date="2016-03" db="EMBL/GenBank/DDBJ databases">
        <authorList>
            <person name="Ploux O."/>
        </authorList>
    </citation>
    <scope>NUCLEOTIDE SEQUENCE [LARGE SCALE GENOMIC DNA]</scope>
    <source>
        <strain evidence="5 6">UAMH 11012</strain>
    </source>
</reference>
<dbReference type="InterPro" id="IPR032675">
    <property type="entry name" value="LRR_dom_sf"/>
</dbReference>
<accession>A0A1L7XVA9</accession>
<evidence type="ECO:0000256" key="3">
    <source>
        <dbReference type="SAM" id="MobiDB-lite"/>
    </source>
</evidence>
<feature type="region of interest" description="Disordered" evidence="3">
    <location>
        <begin position="245"/>
        <end position="280"/>
    </location>
</feature>
<name>A0A1L7XVA9_9HELO</name>
<keyword evidence="6" id="KW-1185">Reference proteome</keyword>
<evidence type="ECO:0000313" key="5">
    <source>
        <dbReference type="EMBL" id="CZR68984.1"/>
    </source>
</evidence>